<evidence type="ECO:0000256" key="5">
    <source>
        <dbReference type="ARBA" id="ARBA00023136"/>
    </source>
</evidence>
<reference evidence="7 8" key="1">
    <citation type="submission" date="2018-07" db="EMBL/GenBank/DDBJ databases">
        <title>High-quality-draft genome sequence of Gaiella occulta.</title>
        <authorList>
            <person name="Severino R."/>
            <person name="Froufe H.J.C."/>
            <person name="Rainey F.A."/>
            <person name="Barroso C."/>
            <person name="Albuquerque L."/>
            <person name="Lobo-Da-Cunha A."/>
            <person name="Da Costa M.S."/>
            <person name="Egas C."/>
        </authorList>
    </citation>
    <scope>NUCLEOTIDE SEQUENCE [LARGE SCALE GENOMIC DNA]</scope>
    <source>
        <strain evidence="7 8">F2-233</strain>
    </source>
</reference>
<feature type="transmembrane region" description="Helical" evidence="6">
    <location>
        <begin position="152"/>
        <end position="172"/>
    </location>
</feature>
<dbReference type="Proteomes" id="UP000254134">
    <property type="component" value="Unassembled WGS sequence"/>
</dbReference>
<keyword evidence="2" id="KW-1003">Cell membrane</keyword>
<feature type="transmembrane region" description="Helical" evidence="6">
    <location>
        <begin position="299"/>
        <end position="321"/>
    </location>
</feature>
<dbReference type="EMBL" id="QQZY01000004">
    <property type="protein sequence ID" value="RDI74284.1"/>
    <property type="molecule type" value="Genomic_DNA"/>
</dbReference>
<dbReference type="RefSeq" id="WP_181813524.1">
    <property type="nucleotide sequence ID" value="NZ_QQZY01000004.1"/>
</dbReference>
<feature type="transmembrane region" description="Helical" evidence="6">
    <location>
        <begin position="178"/>
        <end position="200"/>
    </location>
</feature>
<organism evidence="7 8">
    <name type="scientific">Gaiella occulta</name>
    <dbReference type="NCBI Taxonomy" id="1002870"/>
    <lineage>
        <taxon>Bacteria</taxon>
        <taxon>Bacillati</taxon>
        <taxon>Actinomycetota</taxon>
        <taxon>Thermoleophilia</taxon>
        <taxon>Gaiellales</taxon>
        <taxon>Gaiellaceae</taxon>
        <taxon>Gaiella</taxon>
    </lineage>
</organism>
<evidence type="ECO:0000256" key="3">
    <source>
        <dbReference type="ARBA" id="ARBA00022692"/>
    </source>
</evidence>
<reference evidence="8" key="2">
    <citation type="journal article" date="2019" name="MicrobiologyOpen">
        <title>High-quality draft genome sequence of Gaiella occulta isolated from a 150 meter deep mineral water borehole and comparison with the genome sequences of other deep-branching lineages of the phylum Actinobacteria.</title>
        <authorList>
            <person name="Severino R."/>
            <person name="Froufe H.J.C."/>
            <person name="Barroso C."/>
            <person name="Albuquerque L."/>
            <person name="Lobo-da-Cunha A."/>
            <person name="da Costa M.S."/>
            <person name="Egas C."/>
        </authorList>
    </citation>
    <scope>NUCLEOTIDE SEQUENCE [LARGE SCALE GENOMIC DNA]</scope>
    <source>
        <strain evidence="8">F2-233</strain>
    </source>
</reference>
<sequence>MRSRLLWRRSATAAGLYSAVALGIAGTVVASRVLGLERFGLYATALAVASFLQTLLDLTVEESLTKYGFRYVAAEDWGRLHRLFARALQLKLAGGALAGAALLALAPLADVVFGAEGLTAAVLVSAGLPLVQAPENVAATALLLRGRYDLRGAYMAFAMGLRLAAIAIGTQFGIWQTVALIVAAQAISTGAVGAVGLAAYRRFPAAPQRPLGDDRREIVSFVAQSSLATGMLSLRTTLAPLLLGVVAGPTQVGLLRIAQAPQSGLTAASSPVRLVLLTEQTRDWERGQERDVVAGVRRYMLAAGALMTVAVPVFMLAMPWLVRVVFGSDYANAVTAARVILVAAAVQLVLGWTKSLPVTIGRPRLRILTHGIETAVLLPLVVAFGAIWGVSGAAIAMLVATIVFAAVWAVVLARLATEVEERHAAAASGSAPAA</sequence>
<evidence type="ECO:0000256" key="6">
    <source>
        <dbReference type="SAM" id="Phobius"/>
    </source>
</evidence>
<keyword evidence="8" id="KW-1185">Reference proteome</keyword>
<accession>A0A7M2YWL7</accession>
<gene>
    <name evidence="7" type="ORF">Gocc_1860</name>
</gene>
<comment type="caution">
    <text evidence="7">The sequence shown here is derived from an EMBL/GenBank/DDBJ whole genome shotgun (WGS) entry which is preliminary data.</text>
</comment>
<keyword evidence="3 6" id="KW-0812">Transmembrane</keyword>
<dbReference type="PANTHER" id="PTHR30250">
    <property type="entry name" value="PST FAMILY PREDICTED COLANIC ACID TRANSPORTER"/>
    <property type="match status" value="1"/>
</dbReference>
<dbReference type="Pfam" id="PF01943">
    <property type="entry name" value="Polysacc_synt"/>
    <property type="match status" value="1"/>
</dbReference>
<comment type="subcellular location">
    <subcellularLocation>
        <location evidence="1">Cell membrane</location>
        <topology evidence="1">Multi-pass membrane protein</topology>
    </subcellularLocation>
</comment>
<dbReference type="GO" id="GO:0005886">
    <property type="term" value="C:plasma membrane"/>
    <property type="evidence" value="ECO:0007669"/>
    <property type="project" value="UniProtKB-SubCell"/>
</dbReference>
<keyword evidence="5 6" id="KW-0472">Membrane</keyword>
<dbReference type="InterPro" id="IPR050833">
    <property type="entry name" value="Poly_Biosynth_Transport"/>
</dbReference>
<proteinExistence type="predicted"/>
<dbReference type="AlphaFoldDB" id="A0A7M2YWL7"/>
<evidence type="ECO:0000256" key="1">
    <source>
        <dbReference type="ARBA" id="ARBA00004651"/>
    </source>
</evidence>
<dbReference type="PANTHER" id="PTHR30250:SF11">
    <property type="entry name" value="O-ANTIGEN TRANSPORTER-RELATED"/>
    <property type="match status" value="1"/>
</dbReference>
<feature type="transmembrane region" description="Helical" evidence="6">
    <location>
        <begin position="333"/>
        <end position="353"/>
    </location>
</feature>
<feature type="transmembrane region" description="Helical" evidence="6">
    <location>
        <begin position="394"/>
        <end position="413"/>
    </location>
</feature>
<feature type="transmembrane region" description="Helical" evidence="6">
    <location>
        <begin position="365"/>
        <end position="388"/>
    </location>
</feature>
<feature type="transmembrane region" description="Helical" evidence="6">
    <location>
        <begin position="88"/>
        <end position="106"/>
    </location>
</feature>
<keyword evidence="4 6" id="KW-1133">Transmembrane helix</keyword>
<name>A0A7M2YWL7_9ACTN</name>
<evidence type="ECO:0000313" key="7">
    <source>
        <dbReference type="EMBL" id="RDI74284.1"/>
    </source>
</evidence>
<protein>
    <submittedName>
        <fullName evidence="7">Polysaccharide biosynthesis protein</fullName>
    </submittedName>
</protein>
<evidence type="ECO:0000313" key="8">
    <source>
        <dbReference type="Proteomes" id="UP000254134"/>
    </source>
</evidence>
<evidence type="ECO:0000256" key="4">
    <source>
        <dbReference type="ARBA" id="ARBA00022989"/>
    </source>
</evidence>
<evidence type="ECO:0000256" key="2">
    <source>
        <dbReference type="ARBA" id="ARBA00022475"/>
    </source>
</evidence>
<dbReference type="InterPro" id="IPR002797">
    <property type="entry name" value="Polysacc_synth"/>
</dbReference>